<dbReference type="InterPro" id="IPR004244">
    <property type="entry name" value="Transposase_22"/>
</dbReference>
<proteinExistence type="predicted"/>
<evidence type="ECO:0000256" key="1">
    <source>
        <dbReference type="SAM" id="Coils"/>
    </source>
</evidence>
<dbReference type="AlphaFoldDB" id="A0AAD1SEM7"/>
<keyword evidence="1" id="KW-0175">Coiled coil</keyword>
<feature type="coiled-coil region" evidence="1">
    <location>
        <begin position="8"/>
        <end position="77"/>
    </location>
</feature>
<keyword evidence="3" id="KW-1185">Reference proteome</keyword>
<dbReference type="PANTHER" id="PTHR11505">
    <property type="entry name" value="L1 TRANSPOSABLE ELEMENT-RELATED"/>
    <property type="match status" value="1"/>
</dbReference>
<reference evidence="2" key="1">
    <citation type="submission" date="2022-03" db="EMBL/GenBank/DDBJ databases">
        <authorList>
            <person name="Alioto T."/>
            <person name="Alioto T."/>
            <person name="Gomez Garrido J."/>
        </authorList>
    </citation>
    <scope>NUCLEOTIDE SEQUENCE</scope>
</reference>
<name>A0AAD1SEM7_PELCU</name>
<evidence type="ECO:0000313" key="3">
    <source>
        <dbReference type="Proteomes" id="UP001295444"/>
    </source>
</evidence>
<dbReference type="Proteomes" id="UP001295444">
    <property type="component" value="Chromosome 06"/>
</dbReference>
<protein>
    <submittedName>
        <fullName evidence="2">Uncharacterized protein</fullName>
    </submittedName>
</protein>
<gene>
    <name evidence="2" type="ORF">PECUL_23A028175</name>
</gene>
<dbReference type="EMBL" id="OW240917">
    <property type="protein sequence ID" value="CAH2299990.1"/>
    <property type="molecule type" value="Genomic_DNA"/>
</dbReference>
<accession>A0AAD1SEM7</accession>
<sequence length="108" mass="12092">MDIKSHVASELDKRLTGLREDIEALAHRSDQAETRITSLSTTSQAHSQDIAYLHAKIEELEESLEDLNNRSRQNNIRIRGLPEAVMPDDLPATLTGLFQTIIPDASEQ</sequence>
<dbReference type="SUPFAM" id="SSF57997">
    <property type="entry name" value="Tropomyosin"/>
    <property type="match status" value="1"/>
</dbReference>
<dbReference type="Gene3D" id="1.20.5.340">
    <property type="match status" value="1"/>
</dbReference>
<organism evidence="2 3">
    <name type="scientific">Pelobates cultripes</name>
    <name type="common">Western spadefoot toad</name>
    <dbReference type="NCBI Taxonomy" id="61616"/>
    <lineage>
        <taxon>Eukaryota</taxon>
        <taxon>Metazoa</taxon>
        <taxon>Chordata</taxon>
        <taxon>Craniata</taxon>
        <taxon>Vertebrata</taxon>
        <taxon>Euteleostomi</taxon>
        <taxon>Amphibia</taxon>
        <taxon>Batrachia</taxon>
        <taxon>Anura</taxon>
        <taxon>Pelobatoidea</taxon>
        <taxon>Pelobatidae</taxon>
        <taxon>Pelobates</taxon>
    </lineage>
</organism>
<evidence type="ECO:0000313" key="2">
    <source>
        <dbReference type="EMBL" id="CAH2299990.1"/>
    </source>
</evidence>